<evidence type="ECO:0000313" key="2">
    <source>
        <dbReference type="EMBL" id="BAO94175.1"/>
    </source>
</evidence>
<proteinExistence type="predicted"/>
<sequence length="57" mass="6395">MKDTRKELIQRTLKRLALILVASAAYFAYMKARAETPQIRAGSVSMISGQPGSIWIR</sequence>
<dbReference type="KEGG" id="buo:BRPE64_ECDS02930"/>
<organism evidence="2 3">
    <name type="scientific">Caballeronia insecticola</name>
    <dbReference type="NCBI Taxonomy" id="758793"/>
    <lineage>
        <taxon>Bacteria</taxon>
        <taxon>Pseudomonadati</taxon>
        <taxon>Pseudomonadota</taxon>
        <taxon>Betaproteobacteria</taxon>
        <taxon>Burkholderiales</taxon>
        <taxon>Burkholderiaceae</taxon>
        <taxon>Caballeronia</taxon>
    </lineage>
</organism>
<dbReference type="RefSeq" id="WP_160167960.1">
    <property type="nucleotide sequence ID" value="NC_021295.1"/>
</dbReference>
<gene>
    <name evidence="2" type="ORF">BRPE64_ECDS02930</name>
</gene>
<keyword evidence="1" id="KW-0812">Transmembrane</keyword>
<dbReference type="EMBL" id="AP013062">
    <property type="protein sequence ID" value="BAO94175.1"/>
    <property type="molecule type" value="Genomic_DNA"/>
</dbReference>
<dbReference type="HOGENOM" id="CLU_2987786_0_0_4"/>
<dbReference type="Proteomes" id="UP000013966">
    <property type="component" value="Plasmid p2"/>
</dbReference>
<keyword evidence="2" id="KW-0614">Plasmid</keyword>
<dbReference type="AlphaFoldDB" id="A0A060PRV7"/>
<evidence type="ECO:0000256" key="1">
    <source>
        <dbReference type="SAM" id="Phobius"/>
    </source>
</evidence>
<feature type="transmembrane region" description="Helical" evidence="1">
    <location>
        <begin position="12"/>
        <end position="30"/>
    </location>
</feature>
<keyword evidence="3" id="KW-1185">Reference proteome</keyword>
<reference evidence="2 3" key="1">
    <citation type="journal article" date="2013" name="Genome Announc.">
        <title>Complete Genome Sequence of Burkholderia sp. Strain RPE64, Bacterial Symbiont of the Bean Bug Riptortus pedestris.</title>
        <authorList>
            <person name="Shibata T.F."/>
            <person name="Maeda T."/>
            <person name="Nikoh N."/>
            <person name="Yamaguchi K."/>
            <person name="Oshima K."/>
            <person name="Hattori M."/>
            <person name="Nishiyama T."/>
            <person name="Hasebe M."/>
            <person name="Fukatsu T."/>
            <person name="Kikuchi Y."/>
            <person name="Shigenobu S."/>
        </authorList>
    </citation>
    <scope>NUCLEOTIDE SEQUENCE [LARGE SCALE GENOMIC DNA]</scope>
    <source>
        <plasmid evidence="2 3">p2</plasmid>
    </source>
</reference>
<geneLocation type="plasmid" evidence="2 3">
    <name>p2</name>
</geneLocation>
<protein>
    <submittedName>
        <fullName evidence="2">Uncharacterized protein</fullName>
    </submittedName>
</protein>
<accession>A0A060PRV7</accession>
<evidence type="ECO:0000313" key="3">
    <source>
        <dbReference type="Proteomes" id="UP000013966"/>
    </source>
</evidence>
<name>A0A060PRV7_9BURK</name>
<keyword evidence="1" id="KW-1133">Transmembrane helix</keyword>
<reference evidence="2 3" key="2">
    <citation type="journal article" date="2018" name="Int. J. Syst. Evol. Microbiol.">
        <title>Burkholderia insecticola sp. nov., a gut symbiotic bacterium of the bean bug Riptortus pedestris.</title>
        <authorList>
            <person name="Takeshita K."/>
            <person name="Tamaki H."/>
            <person name="Ohbayashi T."/>
            <person name="Meng X.-Y."/>
            <person name="Sone T."/>
            <person name="Mitani Y."/>
            <person name="Peeters C."/>
            <person name="Kikuchi Y."/>
            <person name="Vandamme P."/>
        </authorList>
    </citation>
    <scope>NUCLEOTIDE SEQUENCE [LARGE SCALE GENOMIC DNA]</scope>
    <source>
        <strain evidence="2">RPE64</strain>
        <plasmid evidence="2 3">p2</plasmid>
    </source>
</reference>
<keyword evidence="1" id="KW-0472">Membrane</keyword>